<comment type="caution">
    <text evidence="1">The sequence shown here is derived from an EMBL/GenBank/DDBJ whole genome shotgun (WGS) entry which is preliminary data.</text>
</comment>
<reference evidence="1" key="1">
    <citation type="journal article" date="2020" name="Stud. Mycol.">
        <title>101 Dothideomycetes genomes: a test case for predicting lifestyles and emergence of pathogens.</title>
        <authorList>
            <person name="Haridas S."/>
            <person name="Albert R."/>
            <person name="Binder M."/>
            <person name="Bloem J."/>
            <person name="Labutti K."/>
            <person name="Salamov A."/>
            <person name="Andreopoulos B."/>
            <person name="Baker S."/>
            <person name="Barry K."/>
            <person name="Bills G."/>
            <person name="Bluhm B."/>
            <person name="Cannon C."/>
            <person name="Castanera R."/>
            <person name="Culley D."/>
            <person name="Daum C."/>
            <person name="Ezra D."/>
            <person name="Gonzalez J."/>
            <person name="Henrissat B."/>
            <person name="Kuo A."/>
            <person name="Liang C."/>
            <person name="Lipzen A."/>
            <person name="Lutzoni F."/>
            <person name="Magnuson J."/>
            <person name="Mondo S."/>
            <person name="Nolan M."/>
            <person name="Ohm R."/>
            <person name="Pangilinan J."/>
            <person name="Park H.-J."/>
            <person name="Ramirez L."/>
            <person name="Alfaro M."/>
            <person name="Sun H."/>
            <person name="Tritt A."/>
            <person name="Yoshinaga Y."/>
            <person name="Zwiers L.-H."/>
            <person name="Turgeon B."/>
            <person name="Goodwin S."/>
            <person name="Spatafora J."/>
            <person name="Crous P."/>
            <person name="Grigoriev I."/>
        </authorList>
    </citation>
    <scope>NUCLEOTIDE SEQUENCE</scope>
    <source>
        <strain evidence="1">ATCC 200398</strain>
    </source>
</reference>
<dbReference type="Proteomes" id="UP000799755">
    <property type="component" value="Unassembled WGS sequence"/>
</dbReference>
<organism evidence="1 2">
    <name type="scientific">Lindgomyces ingoldianus</name>
    <dbReference type="NCBI Taxonomy" id="673940"/>
    <lineage>
        <taxon>Eukaryota</taxon>
        <taxon>Fungi</taxon>
        <taxon>Dikarya</taxon>
        <taxon>Ascomycota</taxon>
        <taxon>Pezizomycotina</taxon>
        <taxon>Dothideomycetes</taxon>
        <taxon>Pleosporomycetidae</taxon>
        <taxon>Pleosporales</taxon>
        <taxon>Lindgomycetaceae</taxon>
        <taxon>Lindgomyces</taxon>
    </lineage>
</organism>
<proteinExistence type="predicted"/>
<name>A0ACB6QQI4_9PLEO</name>
<sequence length="431" mass="47729">MASTEYAARPLFPSSNLPTASVVVQYDLVCIGFGPAQLATAIANQETETPANILFLERKPAFSWHSASHVPRARMVYPFLYDLATTRNPRSKFTYVNYLLAQNRLVEFANSDQLNPLREEFDDYLRWCAVQFEAQVKYQNEAVSVRPEKENNIVRSWIVAAKDENGRIYVVRTKRLMIPSPSSLREPVVARPLLDVDFSAGQRIISTKDYMSSREALRSAHSTPLDISIIGSTHHTIEILDDILTCPRLGNVTVITDSTSLEPLKVLSVEPAPPPPKLCSIWARPLCHRNTDILDSSELIQHIYASAYEKQVTSKGKYRLRIIGIGTAKPAAPSSVIISENPGLKKSESGLFHGIDSLIVGCRQKGECLEEVQFKRGAVAESCRMWVMSTNSEGGRSLPRDIAARAGEVVSTLIVAEEQGDTGVVLVSARM</sequence>
<protein>
    <submittedName>
        <fullName evidence="1">Rhizobactin siderophore biosynthesis protein rhbE</fullName>
    </submittedName>
</protein>
<evidence type="ECO:0000313" key="1">
    <source>
        <dbReference type="EMBL" id="KAF2468426.1"/>
    </source>
</evidence>
<dbReference type="EMBL" id="MU003515">
    <property type="protein sequence ID" value="KAF2468426.1"/>
    <property type="molecule type" value="Genomic_DNA"/>
</dbReference>
<gene>
    <name evidence="1" type="ORF">BDR25DRAFT_304886</name>
</gene>
<evidence type="ECO:0000313" key="2">
    <source>
        <dbReference type="Proteomes" id="UP000799755"/>
    </source>
</evidence>
<accession>A0ACB6QQI4</accession>
<keyword evidence="2" id="KW-1185">Reference proteome</keyword>